<organism evidence="1 2">
    <name type="scientific">Pseudomonas fulva</name>
    <dbReference type="NCBI Taxonomy" id="47880"/>
    <lineage>
        <taxon>Bacteria</taxon>
        <taxon>Pseudomonadati</taxon>
        <taxon>Pseudomonadota</taxon>
        <taxon>Gammaproteobacteria</taxon>
        <taxon>Pseudomonadales</taxon>
        <taxon>Pseudomonadaceae</taxon>
        <taxon>Pseudomonas</taxon>
    </lineage>
</organism>
<sequence>MLKKIVPDPPRTSRSVTASADFGTCNQAHDPILSVQAGIDSEDALVCAVAALKAAYETNAAALERVGEPLRSLLTATENSLEKGLALAEAVLKGLEQG</sequence>
<proteinExistence type="predicted"/>
<dbReference type="Proteomes" id="UP000594430">
    <property type="component" value="Chromosome"/>
</dbReference>
<dbReference type="EMBL" id="CP064946">
    <property type="protein sequence ID" value="QPH49606.1"/>
    <property type="molecule type" value="Genomic_DNA"/>
</dbReference>
<dbReference type="GeneID" id="93440469"/>
<evidence type="ECO:0008006" key="3">
    <source>
        <dbReference type="Google" id="ProtNLM"/>
    </source>
</evidence>
<accession>A0A2V4IHM1</accession>
<evidence type="ECO:0000313" key="1">
    <source>
        <dbReference type="EMBL" id="QPH49606.1"/>
    </source>
</evidence>
<reference evidence="1 2" key="1">
    <citation type="submission" date="2020-11" db="EMBL/GenBank/DDBJ databases">
        <title>Pseudomonas fulva producing VIM-24.</title>
        <authorList>
            <person name="Liu S."/>
        </authorList>
    </citation>
    <scope>NUCLEOTIDE SEQUENCE [LARGE SCALE GENOMIC DNA]</scope>
    <source>
        <strain evidence="1 2">ZDHY414</strain>
    </source>
</reference>
<name>A0A2V4IHM1_9PSED</name>
<protein>
    <recommendedName>
        <fullName evidence="3">DUF3077 domain-containing protein</fullName>
    </recommendedName>
</protein>
<evidence type="ECO:0000313" key="2">
    <source>
        <dbReference type="Proteomes" id="UP000594430"/>
    </source>
</evidence>
<dbReference type="AlphaFoldDB" id="A0A2V4IHM1"/>
<dbReference type="RefSeq" id="WP_027915293.1">
    <property type="nucleotide sequence ID" value="NZ_BQHM01000006.1"/>
</dbReference>
<gene>
    <name evidence="1" type="ORF">IZU98_02430</name>
</gene>